<evidence type="ECO:0000313" key="3">
    <source>
        <dbReference type="EMBL" id="SDK59263.1"/>
    </source>
</evidence>
<sequence length="611" mass="65350">MSPPPVNPTPANPTPTSTSPASPAPLPAAAPNGPGGNAAWHARIQCGREFGAGFLVSDRHVLTCAHVVGAHEAEGVGVTFPHVGKDRLPARVVAHGGWADGLDPGDLAVLELDDPVTIRPAEFAAPAEAYGDPPPRLLSYGFPKAYEEGVLAEYRAVGGQLITQEWVQLEAWGPAGQPLAPGFSGAAVTLAHDGRVVGMVTSAARNPQIRNGRMLPAQVMARYWPRLGDLIPTGAAAAADKERLRGLLDTVAAGAVWQEAQCAPERLYRDAVGPFGPPPPVRGLASLWDAAWYLLSEIQDPDALGRFTTRLADYCEDPAARAALRGLGRNRGSAPAPERAPAAARPWSPVLVEIAPSGSGEDRFLVEVSAYNGAHRRIIGQRTLSTREVRPYVLERIDDAYREVDLDGRELIAFVLPRKWLNTDVVHWQRSKDDDSPLGSFAPVVVVELERRRSGMLQHKLRRKWQELDGRAEARLHRIACGAPPGDSVSLTIGLRRGVDLLGLGAPPGRVREAFKAGLNAPVPAVIWPRTGCAGAPHEACSSNEFLDRLAQRLAQLPPGELPDAVYELRLDAFDAGPHGGGAHWAHDLSLLWEDPRALPETVPFAGSPVA</sequence>
<organism evidence="3 4">
    <name type="scientific">Streptomyces indicus</name>
    <dbReference type="NCBI Taxonomy" id="417292"/>
    <lineage>
        <taxon>Bacteria</taxon>
        <taxon>Bacillati</taxon>
        <taxon>Actinomycetota</taxon>
        <taxon>Actinomycetes</taxon>
        <taxon>Kitasatosporales</taxon>
        <taxon>Streptomycetaceae</taxon>
        <taxon>Streptomyces</taxon>
    </lineage>
</organism>
<protein>
    <submittedName>
        <fullName evidence="3">Trypsin-like peptidase domain-containing protein</fullName>
    </submittedName>
</protein>
<keyword evidence="4" id="KW-1185">Reference proteome</keyword>
<name>A0A1G9D617_9ACTN</name>
<evidence type="ECO:0000313" key="4">
    <source>
        <dbReference type="Proteomes" id="UP000199155"/>
    </source>
</evidence>
<dbReference type="InterPro" id="IPR009003">
    <property type="entry name" value="Peptidase_S1_PA"/>
</dbReference>
<evidence type="ECO:0000259" key="2">
    <source>
        <dbReference type="Pfam" id="PF20028"/>
    </source>
</evidence>
<dbReference type="PANTHER" id="PTHR43019">
    <property type="entry name" value="SERINE ENDOPROTEASE DEGS"/>
    <property type="match status" value="1"/>
</dbReference>
<dbReference type="OrthoDB" id="3329683at2"/>
<dbReference type="Pfam" id="PF13365">
    <property type="entry name" value="Trypsin_2"/>
    <property type="match status" value="1"/>
</dbReference>
<dbReference type="Pfam" id="PF20028">
    <property type="entry name" value="VMAP-C"/>
    <property type="match status" value="1"/>
</dbReference>
<dbReference type="STRING" id="417292.SAMN05421806_10936"/>
<feature type="compositionally biased region" description="Pro residues" evidence="1">
    <location>
        <begin position="1"/>
        <end position="13"/>
    </location>
</feature>
<dbReference type="AlphaFoldDB" id="A0A1G9D617"/>
<accession>A0A1G9D617</accession>
<dbReference type="Gene3D" id="2.40.10.120">
    <property type="match status" value="1"/>
</dbReference>
<evidence type="ECO:0000256" key="1">
    <source>
        <dbReference type="SAM" id="MobiDB-lite"/>
    </source>
</evidence>
<dbReference type="InterPro" id="IPR045450">
    <property type="entry name" value="VMAP_C"/>
</dbReference>
<dbReference type="PANTHER" id="PTHR43019:SF23">
    <property type="entry name" value="PROTEASE DO-LIKE 5, CHLOROPLASTIC"/>
    <property type="match status" value="1"/>
</dbReference>
<gene>
    <name evidence="3" type="ORF">SAMN05421806_10936</name>
</gene>
<dbReference type="SUPFAM" id="SSF50494">
    <property type="entry name" value="Trypsin-like serine proteases"/>
    <property type="match status" value="1"/>
</dbReference>
<reference evidence="3 4" key="1">
    <citation type="submission" date="2016-10" db="EMBL/GenBank/DDBJ databases">
        <authorList>
            <person name="de Groot N.N."/>
        </authorList>
    </citation>
    <scope>NUCLEOTIDE SEQUENCE [LARGE SCALE GENOMIC DNA]</scope>
    <source>
        <strain evidence="3 4">CGMCC 4.5727</strain>
    </source>
</reference>
<dbReference type="Proteomes" id="UP000199155">
    <property type="component" value="Unassembled WGS sequence"/>
</dbReference>
<dbReference type="EMBL" id="FNFF01000009">
    <property type="protein sequence ID" value="SDK59263.1"/>
    <property type="molecule type" value="Genomic_DNA"/>
</dbReference>
<feature type="region of interest" description="Disordered" evidence="1">
    <location>
        <begin position="1"/>
        <end position="34"/>
    </location>
</feature>
<proteinExistence type="predicted"/>
<feature type="domain" description="vWA-MoxR associated protein C-terminal" evidence="2">
    <location>
        <begin position="362"/>
        <end position="596"/>
    </location>
</feature>